<keyword evidence="1" id="KW-0472">Membrane</keyword>
<evidence type="ECO:0000313" key="2">
    <source>
        <dbReference type="EMBL" id="MEJ8640801.1"/>
    </source>
</evidence>
<sequence>MSPDQLTSTELLNSAPAGDRTGMASLALGSGAFLVLGSLATLPYLVLLALPLGVAAVVSGVRALRRGVVATSGRVASVAGITLGSLGVLGWVGLMVLWYLLAQTVNR</sequence>
<keyword evidence="1" id="KW-0812">Transmembrane</keyword>
<keyword evidence="1" id="KW-1133">Transmembrane helix</keyword>
<feature type="transmembrane region" description="Helical" evidence="1">
    <location>
        <begin position="45"/>
        <end position="64"/>
    </location>
</feature>
<organism evidence="2 3">
    <name type="scientific">Streptomyces caledonius</name>
    <dbReference type="NCBI Taxonomy" id="3134107"/>
    <lineage>
        <taxon>Bacteria</taxon>
        <taxon>Bacillati</taxon>
        <taxon>Actinomycetota</taxon>
        <taxon>Actinomycetes</taxon>
        <taxon>Kitasatosporales</taxon>
        <taxon>Streptomycetaceae</taxon>
        <taxon>Streptomyces</taxon>
    </lineage>
</organism>
<proteinExistence type="predicted"/>
<keyword evidence="3" id="KW-1185">Reference proteome</keyword>
<reference evidence="2 3" key="1">
    <citation type="submission" date="2024-03" db="EMBL/GenBank/DDBJ databases">
        <title>Novel Streptomyces species of biotechnological and ecological value are a feature of Machair soil.</title>
        <authorList>
            <person name="Prole J.R."/>
            <person name="Goodfellow M."/>
            <person name="Allenby N."/>
            <person name="Ward A.C."/>
        </authorList>
    </citation>
    <scope>NUCLEOTIDE SEQUENCE [LARGE SCALE GENOMIC DNA]</scope>
    <source>
        <strain evidence="2 3">MS1.HAVA.3</strain>
    </source>
</reference>
<feature type="transmembrane region" description="Helical" evidence="1">
    <location>
        <begin position="21"/>
        <end position="39"/>
    </location>
</feature>
<comment type="caution">
    <text evidence="2">The sequence shown here is derived from an EMBL/GenBank/DDBJ whole genome shotgun (WGS) entry which is preliminary data.</text>
</comment>
<dbReference type="Proteomes" id="UP001382904">
    <property type="component" value="Unassembled WGS sequence"/>
</dbReference>
<feature type="transmembrane region" description="Helical" evidence="1">
    <location>
        <begin position="76"/>
        <end position="101"/>
    </location>
</feature>
<name>A0ABU8TYU7_9ACTN</name>
<evidence type="ECO:0008006" key="4">
    <source>
        <dbReference type="Google" id="ProtNLM"/>
    </source>
</evidence>
<dbReference type="EMBL" id="JBBKAM010000002">
    <property type="protein sequence ID" value="MEJ8640801.1"/>
    <property type="molecule type" value="Genomic_DNA"/>
</dbReference>
<accession>A0ABU8TYU7</accession>
<evidence type="ECO:0000256" key="1">
    <source>
        <dbReference type="SAM" id="Phobius"/>
    </source>
</evidence>
<evidence type="ECO:0000313" key="3">
    <source>
        <dbReference type="Proteomes" id="UP001382904"/>
    </source>
</evidence>
<protein>
    <recommendedName>
        <fullName evidence="4">DUF4190 domain-containing protein</fullName>
    </recommendedName>
</protein>
<gene>
    <name evidence="2" type="ORF">WKI68_03720</name>
</gene>